<keyword evidence="2" id="KW-1185">Reference proteome</keyword>
<protein>
    <submittedName>
        <fullName evidence="1">Uncharacterized protein</fullName>
    </submittedName>
</protein>
<name>A0ABQ6QE46_9GAMM</name>
<proteinExistence type="predicted"/>
<reference evidence="2" key="1">
    <citation type="submission" date="2023-07" db="EMBL/GenBank/DDBJ databases">
        <title>Genome sequence of Stenotrophomonas sp. Alg010 isolated from Sargassum waste.</title>
        <authorList>
            <person name="Mohapatra"/>
            <person name="B.R."/>
        </authorList>
    </citation>
    <scope>NUCLEOTIDE SEQUENCE [LARGE SCALE GENOMIC DNA]</scope>
    <source>
        <strain evidence="2">Alg010</strain>
    </source>
</reference>
<sequence length="189" mass="20580">MDAEHLEYFKAALEGRATVGWNVWFAANQHALAQQLSRPALLRLKFSTLDEAERLLAEAGIVPRSTAGKRYEMYCAQFSPDVVDANGRPLPALWRAAHGGAIGLLADGEQEAGQAKLLAEFRRVRKRGLQQAHEWLADLCFEGEMELTSGNAEVGRSLLAVAVQAGSGHDLLDATAMIARELLEEHSGC</sequence>
<accession>A0ABQ6QE46</accession>
<dbReference type="RefSeq" id="WP_338167685.1">
    <property type="nucleotide sequence ID" value="NZ_BTRJ01000012.1"/>
</dbReference>
<evidence type="ECO:0000313" key="2">
    <source>
        <dbReference type="Proteomes" id="UP001306668"/>
    </source>
</evidence>
<comment type="caution">
    <text evidence="1">The sequence shown here is derived from an EMBL/GenBank/DDBJ whole genome shotgun (WGS) entry which is preliminary data.</text>
</comment>
<dbReference type="Proteomes" id="UP001306668">
    <property type="component" value="Unassembled WGS sequence"/>
</dbReference>
<evidence type="ECO:0000313" key="1">
    <source>
        <dbReference type="EMBL" id="GMR27300.1"/>
    </source>
</evidence>
<dbReference type="EMBL" id="BTRJ01000012">
    <property type="protein sequence ID" value="GMR27300.1"/>
    <property type="molecule type" value="Genomic_DNA"/>
</dbReference>
<gene>
    <name evidence="1" type="ORF">STENOSP10_15190</name>
</gene>
<organism evidence="1 2">
    <name type="scientific">Stenotrophomonas sepilia</name>
    <dbReference type="NCBI Taxonomy" id="2860290"/>
    <lineage>
        <taxon>Bacteria</taxon>
        <taxon>Pseudomonadati</taxon>
        <taxon>Pseudomonadota</taxon>
        <taxon>Gammaproteobacteria</taxon>
        <taxon>Lysobacterales</taxon>
        <taxon>Lysobacteraceae</taxon>
        <taxon>Stenotrophomonas</taxon>
        <taxon>Stenotrophomonas maltophilia group</taxon>
    </lineage>
</organism>